<evidence type="ECO:0008006" key="4">
    <source>
        <dbReference type="Google" id="ProtNLM"/>
    </source>
</evidence>
<dbReference type="OrthoDB" id="1895004at2759"/>
<dbReference type="SUPFAM" id="SSF103657">
    <property type="entry name" value="BAR/IMD domain-like"/>
    <property type="match status" value="1"/>
</dbReference>
<protein>
    <recommendedName>
        <fullName evidence="4">BAR domain-containing protein</fullName>
    </recommendedName>
</protein>
<dbReference type="CDD" id="cd07307">
    <property type="entry name" value="BAR"/>
    <property type="match status" value="1"/>
</dbReference>
<keyword evidence="3" id="KW-1185">Reference proteome</keyword>
<dbReference type="EMBL" id="CM010725">
    <property type="protein sequence ID" value="RZC83810.1"/>
    <property type="molecule type" value="Genomic_DNA"/>
</dbReference>
<dbReference type="AlphaFoldDB" id="A0A4Y7LGP7"/>
<feature type="region of interest" description="Disordered" evidence="1">
    <location>
        <begin position="309"/>
        <end position="337"/>
    </location>
</feature>
<gene>
    <name evidence="2" type="ORF">C5167_046599</name>
</gene>
<reference evidence="2 3" key="1">
    <citation type="journal article" date="2018" name="Science">
        <title>The opium poppy genome and morphinan production.</title>
        <authorList>
            <person name="Guo L."/>
            <person name="Winzer T."/>
            <person name="Yang X."/>
            <person name="Li Y."/>
            <person name="Ning Z."/>
            <person name="He Z."/>
            <person name="Teodor R."/>
            <person name="Lu Y."/>
            <person name="Bowser T.A."/>
            <person name="Graham I.A."/>
            <person name="Ye K."/>
        </authorList>
    </citation>
    <scope>NUCLEOTIDE SEQUENCE [LARGE SCALE GENOMIC DNA]</scope>
    <source>
        <strain evidence="3">cv. HN1</strain>
        <tissue evidence="2">Leaves</tissue>
    </source>
</reference>
<dbReference type="PANTHER" id="PTHR34119">
    <property type="entry name" value="HYDROXYPROLINE-RICH GLYCOPROTEIN-LIKE"/>
    <property type="match status" value="1"/>
</dbReference>
<proteinExistence type="predicted"/>
<evidence type="ECO:0000313" key="3">
    <source>
        <dbReference type="Proteomes" id="UP000316621"/>
    </source>
</evidence>
<dbReference type="PANTHER" id="PTHR34119:SF1">
    <property type="entry name" value="OS04G0394700 PROTEIN"/>
    <property type="match status" value="1"/>
</dbReference>
<name>A0A4Y7LGP7_PAPSO</name>
<evidence type="ECO:0000313" key="2">
    <source>
        <dbReference type="EMBL" id="RZC83810.1"/>
    </source>
</evidence>
<dbReference type="Gramene" id="RZC83810">
    <property type="protein sequence ID" value="RZC83810"/>
    <property type="gene ID" value="C5167_046599"/>
</dbReference>
<dbReference type="InterPro" id="IPR037488">
    <property type="entry name" value="At2g33490-like"/>
</dbReference>
<evidence type="ECO:0000256" key="1">
    <source>
        <dbReference type="SAM" id="MobiDB-lite"/>
    </source>
</evidence>
<dbReference type="Gene3D" id="1.20.1270.60">
    <property type="entry name" value="Arfaptin homology (AH) domain/BAR domain"/>
    <property type="match status" value="1"/>
</dbReference>
<sequence>MAMKSSWEKLKGLVLPKHQNQNKKDDKTVNFHYRPCPKLLDDFTQASKVLDDMKKSKDAILYAAAVAANSASAFSGSLREMGACLLEQSALIDEEQSGNDLHMLSKVQFELQELVDSYRSHIFQIAAPSESILNQLQTMEDMKQQCDEKRNVYQGLLAAQAKMEKSRSFKGKTDSSQQLQTASIEYEREAICFVFRLNSLKKEHTRSFLTQAVQHHAAQTSLFSKGLKSLEAIDVEVRSAAEHRHNDHNSNGFQDRYMDRCASLSVTRKNLQYISPLELKKHEIKLRADKTNESNIERASNKLYRALSSQNSGQLHELPSPPSARNTPAVQSAKVRRSQDLYATIENRLTPSSTSSASTSYPLPIPLETEYPSDARFYHSAPSTYPKLPRYAKTDEFLRSKYVHVDDGRVCHSAPLVISQDVDSTDGIPWTPTNVTAYRLPLGSELPRGNYIPLTDDRAKAILGSFRHSQTLRDLQ</sequence>
<accession>A0A4Y7LGP7</accession>
<dbReference type="STRING" id="3469.A0A4Y7LGP7"/>
<dbReference type="Proteomes" id="UP000316621">
    <property type="component" value="Chromosome 11"/>
</dbReference>
<dbReference type="InterPro" id="IPR027267">
    <property type="entry name" value="AH/BAR_dom_sf"/>
</dbReference>
<organism evidence="2 3">
    <name type="scientific">Papaver somniferum</name>
    <name type="common">Opium poppy</name>
    <dbReference type="NCBI Taxonomy" id="3469"/>
    <lineage>
        <taxon>Eukaryota</taxon>
        <taxon>Viridiplantae</taxon>
        <taxon>Streptophyta</taxon>
        <taxon>Embryophyta</taxon>
        <taxon>Tracheophyta</taxon>
        <taxon>Spermatophyta</taxon>
        <taxon>Magnoliopsida</taxon>
        <taxon>Ranunculales</taxon>
        <taxon>Papaveraceae</taxon>
        <taxon>Papaveroideae</taxon>
        <taxon>Papaver</taxon>
    </lineage>
</organism>